<sequence length="163" mass="18869">MKTASFLLEGLASSCFLTHGEQWKVLLLLKKSPWHLNSWCVLLFEKSQNKKGMVKVMQLLKAAEEKHVKRYKCYKVPGCCLDHKHPFEKVVYTDYFSKRKQWKISQLEMWDKEAEHLEETDGANMDVLSPACKEGQLLSVSCSQRGPLNVFCKIIIFCVNKLV</sequence>
<reference evidence="1" key="2">
    <citation type="submission" date="2025-09" db="UniProtKB">
        <authorList>
            <consortium name="Ensembl"/>
        </authorList>
    </citation>
    <scope>IDENTIFICATION</scope>
</reference>
<dbReference type="Proteomes" id="UP000694424">
    <property type="component" value="Unplaced"/>
</dbReference>
<evidence type="ECO:0000313" key="1">
    <source>
        <dbReference type="Ensembl" id="ENSAOWP00000004352.1"/>
    </source>
</evidence>
<dbReference type="AlphaFoldDB" id="A0A8B9NZ32"/>
<keyword evidence="2" id="KW-1185">Reference proteome</keyword>
<reference evidence="1" key="1">
    <citation type="submission" date="2025-08" db="UniProtKB">
        <authorList>
            <consortium name="Ensembl"/>
        </authorList>
    </citation>
    <scope>IDENTIFICATION</scope>
</reference>
<evidence type="ECO:0000313" key="2">
    <source>
        <dbReference type="Proteomes" id="UP000694424"/>
    </source>
</evidence>
<proteinExistence type="predicted"/>
<organism evidence="1 2">
    <name type="scientific">Apteryx owenii</name>
    <name type="common">Little spotted kiwi</name>
    <dbReference type="NCBI Taxonomy" id="8824"/>
    <lineage>
        <taxon>Eukaryota</taxon>
        <taxon>Metazoa</taxon>
        <taxon>Chordata</taxon>
        <taxon>Craniata</taxon>
        <taxon>Vertebrata</taxon>
        <taxon>Euteleostomi</taxon>
        <taxon>Archelosauria</taxon>
        <taxon>Archosauria</taxon>
        <taxon>Dinosauria</taxon>
        <taxon>Saurischia</taxon>
        <taxon>Theropoda</taxon>
        <taxon>Coelurosauria</taxon>
        <taxon>Aves</taxon>
        <taxon>Palaeognathae</taxon>
        <taxon>Apterygiformes</taxon>
        <taxon>Apterygidae</taxon>
        <taxon>Apteryx</taxon>
    </lineage>
</organism>
<accession>A0A8B9NZ32</accession>
<protein>
    <submittedName>
        <fullName evidence="1">Uncharacterized protein</fullName>
    </submittedName>
</protein>
<dbReference type="Ensembl" id="ENSAOWT00000004981.1">
    <property type="protein sequence ID" value="ENSAOWP00000004352.1"/>
    <property type="gene ID" value="ENSAOWG00000003045.1"/>
</dbReference>
<name>A0A8B9NZ32_APTOW</name>